<dbReference type="AlphaFoldDB" id="A0AAV1LHW5"/>
<sequence length="231" mass="26674">MTEKQIGFLFKASTVLAPVAANNVHTQILRSYYLMRCKEITRGYGLPQQQFSNKSRCSYCCLEWNKHTEIKVRPLKLSKRRKRRIKQKKDCMNLSQSNKLEHICTFCKHCSEAPVLKLKKEKKVIKQETPSLATQCKPLKNTPVVTKLHQTGQINNMQLNIYSKSKEVFSLSNKHNNLPNTIRTEPKVIKNNKKRKDKFAGLCKKAVLASAQLKKDKEETNKLSLFLKPSL</sequence>
<protein>
    <submittedName>
        <fullName evidence="1">Uncharacterized protein</fullName>
    </submittedName>
</protein>
<dbReference type="Proteomes" id="UP001314205">
    <property type="component" value="Unassembled WGS sequence"/>
</dbReference>
<keyword evidence="2" id="KW-1185">Reference proteome</keyword>
<accession>A0AAV1LHW5</accession>
<dbReference type="EMBL" id="CAVLGL010000090">
    <property type="protein sequence ID" value="CAK1594540.1"/>
    <property type="molecule type" value="Genomic_DNA"/>
</dbReference>
<gene>
    <name evidence="1" type="ORF">PARMNEM_LOCUS14152</name>
</gene>
<evidence type="ECO:0000313" key="1">
    <source>
        <dbReference type="EMBL" id="CAK1594540.1"/>
    </source>
</evidence>
<organism evidence="1 2">
    <name type="scientific">Parnassius mnemosyne</name>
    <name type="common">clouded apollo</name>
    <dbReference type="NCBI Taxonomy" id="213953"/>
    <lineage>
        <taxon>Eukaryota</taxon>
        <taxon>Metazoa</taxon>
        <taxon>Ecdysozoa</taxon>
        <taxon>Arthropoda</taxon>
        <taxon>Hexapoda</taxon>
        <taxon>Insecta</taxon>
        <taxon>Pterygota</taxon>
        <taxon>Neoptera</taxon>
        <taxon>Endopterygota</taxon>
        <taxon>Lepidoptera</taxon>
        <taxon>Glossata</taxon>
        <taxon>Ditrysia</taxon>
        <taxon>Papilionoidea</taxon>
        <taxon>Papilionidae</taxon>
        <taxon>Parnassiinae</taxon>
        <taxon>Parnassini</taxon>
        <taxon>Parnassius</taxon>
        <taxon>Driopa</taxon>
    </lineage>
</organism>
<comment type="caution">
    <text evidence="1">The sequence shown here is derived from an EMBL/GenBank/DDBJ whole genome shotgun (WGS) entry which is preliminary data.</text>
</comment>
<name>A0AAV1LHW5_9NEOP</name>
<evidence type="ECO:0000313" key="2">
    <source>
        <dbReference type="Proteomes" id="UP001314205"/>
    </source>
</evidence>
<proteinExistence type="predicted"/>
<reference evidence="1 2" key="1">
    <citation type="submission" date="2023-11" db="EMBL/GenBank/DDBJ databases">
        <authorList>
            <person name="Hedman E."/>
            <person name="Englund M."/>
            <person name="Stromberg M."/>
            <person name="Nyberg Akerstrom W."/>
            <person name="Nylinder S."/>
            <person name="Jareborg N."/>
            <person name="Kallberg Y."/>
            <person name="Kronander E."/>
        </authorList>
    </citation>
    <scope>NUCLEOTIDE SEQUENCE [LARGE SCALE GENOMIC DNA]</scope>
</reference>